<gene>
    <name evidence="2" type="ORF">VLY81_10865</name>
</gene>
<dbReference type="Proteomes" id="UP001333102">
    <property type="component" value="Chromosome"/>
</dbReference>
<proteinExistence type="predicted"/>
<protein>
    <submittedName>
        <fullName evidence="2">Uncharacterized protein</fullName>
    </submittedName>
</protein>
<organism evidence="2 3">
    <name type="scientific">Geochorda subterranea</name>
    <dbReference type="NCBI Taxonomy" id="3109564"/>
    <lineage>
        <taxon>Bacteria</taxon>
        <taxon>Bacillati</taxon>
        <taxon>Bacillota</taxon>
        <taxon>Limnochordia</taxon>
        <taxon>Limnochordales</taxon>
        <taxon>Geochordaceae</taxon>
        <taxon>Geochorda</taxon>
    </lineage>
</organism>
<feature type="region of interest" description="Disordered" evidence="1">
    <location>
        <begin position="37"/>
        <end position="104"/>
    </location>
</feature>
<evidence type="ECO:0000256" key="1">
    <source>
        <dbReference type="SAM" id="MobiDB-lite"/>
    </source>
</evidence>
<evidence type="ECO:0000313" key="2">
    <source>
        <dbReference type="EMBL" id="WRP13924.1"/>
    </source>
</evidence>
<name>A0ABZ1BMK6_9FIRM</name>
<keyword evidence="3" id="KW-1185">Reference proteome</keyword>
<evidence type="ECO:0000313" key="3">
    <source>
        <dbReference type="Proteomes" id="UP001333102"/>
    </source>
</evidence>
<feature type="compositionally biased region" description="Polar residues" evidence="1">
    <location>
        <begin position="154"/>
        <end position="177"/>
    </location>
</feature>
<feature type="region of interest" description="Disordered" evidence="1">
    <location>
        <begin position="125"/>
        <end position="177"/>
    </location>
</feature>
<sequence>MTLPLVERASTRWACTRSSSTAPLVLVALTRRALTSARSSRPLVERTSTASPATPRAETLPLAVEARSETAISDERTSSMPTACPGPQRQSPSVARTARCPGPRSISTRLAASCSASSRLRALIRRSTRSRQPRGPPTSAPGTPTTRMLPLPVASSTTGTAPSAKSPASSWGITCSG</sequence>
<dbReference type="EMBL" id="CP141614">
    <property type="protein sequence ID" value="WRP13924.1"/>
    <property type="molecule type" value="Genomic_DNA"/>
</dbReference>
<reference evidence="3" key="1">
    <citation type="submission" date="2023-12" db="EMBL/GenBank/DDBJ databases">
        <title>Novel isolates from deep terrestrial aquifers shed light on the physiology and ecology of the class Limnochordia.</title>
        <authorList>
            <person name="Karnachuk O.V."/>
            <person name="Lukina A.P."/>
            <person name="Avakyan M.R."/>
            <person name="Kadnikov V."/>
            <person name="Begmatov S."/>
            <person name="Beletsky A.V."/>
            <person name="Mardanov A.V."/>
            <person name="Ravin N.V."/>
        </authorList>
    </citation>
    <scope>NUCLEOTIDE SEQUENCE [LARGE SCALE GENOMIC DNA]</scope>
    <source>
        <strain evidence="3">LN</strain>
    </source>
</reference>
<accession>A0ABZ1BMK6</accession>